<dbReference type="InterPro" id="IPR016169">
    <property type="entry name" value="FAD-bd_PCMH_sub2"/>
</dbReference>
<protein>
    <recommendedName>
        <fullName evidence="6">FAD-binding PCMH-type domain-containing protein</fullName>
    </recommendedName>
</protein>
<keyword evidence="8" id="KW-1185">Reference proteome</keyword>
<dbReference type="RefSeq" id="XP_018002141.1">
    <property type="nucleotide sequence ID" value="XM_018145799.1"/>
</dbReference>
<evidence type="ECO:0000256" key="2">
    <source>
        <dbReference type="ARBA" id="ARBA00005466"/>
    </source>
</evidence>
<evidence type="ECO:0000313" key="7">
    <source>
        <dbReference type="EMBL" id="KPI42178.1"/>
    </source>
</evidence>
<dbReference type="Proteomes" id="UP000038010">
    <property type="component" value="Unassembled WGS sequence"/>
</dbReference>
<dbReference type="GO" id="GO:0071949">
    <property type="term" value="F:FAD binding"/>
    <property type="evidence" value="ECO:0007669"/>
    <property type="project" value="InterPro"/>
</dbReference>
<dbReference type="InterPro" id="IPR036318">
    <property type="entry name" value="FAD-bd_PCMH-like_sf"/>
</dbReference>
<comment type="cofactor">
    <cofactor evidence="1">
        <name>FAD</name>
        <dbReference type="ChEBI" id="CHEBI:57692"/>
    </cofactor>
</comment>
<evidence type="ECO:0000313" key="8">
    <source>
        <dbReference type="Proteomes" id="UP000038010"/>
    </source>
</evidence>
<dbReference type="InterPro" id="IPR050416">
    <property type="entry name" value="FAD-linked_Oxidoreductase"/>
</dbReference>
<gene>
    <name evidence="7" type="ORF">AB675_5577</name>
</gene>
<accession>A0A0N0NP11</accession>
<dbReference type="PANTHER" id="PTHR42973:SF39">
    <property type="entry name" value="FAD-BINDING PCMH-TYPE DOMAIN-CONTAINING PROTEIN"/>
    <property type="match status" value="1"/>
</dbReference>
<dbReference type="InterPro" id="IPR006094">
    <property type="entry name" value="Oxid_FAD_bind_N"/>
</dbReference>
<dbReference type="PROSITE" id="PS51387">
    <property type="entry name" value="FAD_PCMH"/>
    <property type="match status" value="1"/>
</dbReference>
<evidence type="ECO:0000256" key="5">
    <source>
        <dbReference type="ARBA" id="ARBA00023002"/>
    </source>
</evidence>
<comment type="caution">
    <text evidence="7">The sequence shown here is derived from an EMBL/GenBank/DDBJ whole genome shotgun (WGS) entry which is preliminary data.</text>
</comment>
<keyword evidence="4" id="KW-0274">FAD</keyword>
<name>A0A0N0NP11_9EURO</name>
<dbReference type="Gene3D" id="3.40.462.20">
    <property type="match status" value="1"/>
</dbReference>
<dbReference type="Gene3D" id="3.30.465.10">
    <property type="match status" value="2"/>
</dbReference>
<dbReference type="EMBL" id="LFJN01000008">
    <property type="protein sequence ID" value="KPI42178.1"/>
    <property type="molecule type" value="Genomic_DNA"/>
</dbReference>
<evidence type="ECO:0000256" key="4">
    <source>
        <dbReference type="ARBA" id="ARBA00022827"/>
    </source>
</evidence>
<keyword evidence="3" id="KW-0285">Flavoprotein</keyword>
<dbReference type="Pfam" id="PF01565">
    <property type="entry name" value="FAD_binding_4"/>
    <property type="match status" value="1"/>
</dbReference>
<evidence type="ECO:0000256" key="3">
    <source>
        <dbReference type="ARBA" id="ARBA00022630"/>
    </source>
</evidence>
<dbReference type="InterPro" id="IPR012951">
    <property type="entry name" value="BBE"/>
</dbReference>
<dbReference type="VEuPathDB" id="FungiDB:AB675_5577"/>
<evidence type="ECO:0000256" key="1">
    <source>
        <dbReference type="ARBA" id="ARBA00001974"/>
    </source>
</evidence>
<comment type="similarity">
    <text evidence="2">Belongs to the oxygen-dependent FAD-linked oxidoreductase family.</text>
</comment>
<dbReference type="GO" id="GO:0016491">
    <property type="term" value="F:oxidoreductase activity"/>
    <property type="evidence" value="ECO:0007669"/>
    <property type="project" value="UniProtKB-KW"/>
</dbReference>
<dbReference type="OrthoDB" id="9983560at2759"/>
<dbReference type="GeneID" id="28737679"/>
<organism evidence="7 8">
    <name type="scientific">Cyphellophora attinorum</name>
    <dbReference type="NCBI Taxonomy" id="1664694"/>
    <lineage>
        <taxon>Eukaryota</taxon>
        <taxon>Fungi</taxon>
        <taxon>Dikarya</taxon>
        <taxon>Ascomycota</taxon>
        <taxon>Pezizomycotina</taxon>
        <taxon>Eurotiomycetes</taxon>
        <taxon>Chaetothyriomycetidae</taxon>
        <taxon>Chaetothyriales</taxon>
        <taxon>Cyphellophoraceae</taxon>
        <taxon>Cyphellophora</taxon>
    </lineage>
</organism>
<dbReference type="Pfam" id="PF08031">
    <property type="entry name" value="BBE"/>
    <property type="match status" value="1"/>
</dbReference>
<keyword evidence="5" id="KW-0560">Oxidoreductase</keyword>
<reference evidence="7 8" key="1">
    <citation type="submission" date="2015-06" db="EMBL/GenBank/DDBJ databases">
        <title>Draft genome of the ant-associated black yeast Phialophora attae CBS 131958.</title>
        <authorList>
            <person name="Moreno L.F."/>
            <person name="Stielow B.J."/>
            <person name="de Hoog S."/>
            <person name="Vicente V.A."/>
            <person name="Weiss V.A."/>
            <person name="de Vries M."/>
            <person name="Cruz L.M."/>
            <person name="Souza E.M."/>
        </authorList>
    </citation>
    <scope>NUCLEOTIDE SEQUENCE [LARGE SCALE GENOMIC DNA]</scope>
    <source>
        <strain evidence="7 8">CBS 131958</strain>
    </source>
</reference>
<dbReference type="SUPFAM" id="SSF56176">
    <property type="entry name" value="FAD-binding/transporter-associated domain-like"/>
    <property type="match status" value="1"/>
</dbReference>
<evidence type="ECO:0000259" key="6">
    <source>
        <dbReference type="PROSITE" id="PS51387"/>
    </source>
</evidence>
<dbReference type="AlphaFoldDB" id="A0A0N0NP11"/>
<sequence length="674" mass="72708">MQSLLSSPLAANTTAIISASTIWSQTEPLRMMKTLTLLLSGFLPFLSYSSPPLQPQHCKPLPGEPHWPSPQQWTDLNTTIGGKLISPPPPGAVCHPSWPEQFNNDSCLVLRKNWVLSDWHAENPITSDYNDDTCLPYPELGAPCSRDGYPAYTVNASTHEHVAAAVKFAAETGVRLVIKVRDMTFRVGMWSPLSAGRGSLSIHTHHLRGVDVTHNSPLAAKYSPATATVKIGAGMRMFELYRRMAEENLSIVGGADPNVGIGGWSGGGGHSPVSALYGLGADQVVEMEVVTADGEIRVLKGSCGGPLKELFWAMRGVSTPDLLLRLDWGGPSTYGVLLSVTMLAYPPVSLSNYVFLYNTTAVSQSFWNMTALFHQHLPRIAEAGGMGYYFILPNVSVLAGENGNSGMEIPFNASLVPPSQQGLIFGSFMFNTSIHIISEIMAPLEEALRDLSSSMPDPINAGGFPVPATDPFSKAWQANAGQTVGSTHTRLGSWLLGSKGLSQPLSEMAAAFAAASGRYPFMPQLGHLVSGPGSHRFAGENAAKLPGGGNALLPAWRTAYTHVVLPASWGLGVEEKAVATKDLQERVNALKKLEPGSGAYMNEADPTNLEWKDDYFGKEHYERLSEVKRCWDPRGVFWCRSCVGSDLWEWTEGEGVLGGQGVGQDVGRLCRKET</sequence>
<dbReference type="STRING" id="1664694.A0A0N0NP11"/>
<proteinExistence type="inferred from homology"/>
<dbReference type="PANTHER" id="PTHR42973">
    <property type="entry name" value="BINDING OXIDOREDUCTASE, PUTATIVE (AFU_ORTHOLOGUE AFUA_1G17690)-RELATED"/>
    <property type="match status" value="1"/>
</dbReference>
<dbReference type="InterPro" id="IPR016166">
    <property type="entry name" value="FAD-bd_PCMH"/>
</dbReference>
<feature type="domain" description="FAD-binding PCMH-type" evidence="6">
    <location>
        <begin position="146"/>
        <end position="347"/>
    </location>
</feature>